<accession>A0A3B1ACZ9</accession>
<proteinExistence type="predicted"/>
<evidence type="ECO:0000256" key="2">
    <source>
        <dbReference type="ARBA" id="ARBA00022723"/>
    </source>
</evidence>
<dbReference type="InterPro" id="IPR009056">
    <property type="entry name" value="Cyt_c-like_dom"/>
</dbReference>
<name>A0A3B1ACZ9_9ZZZZ</name>
<dbReference type="GO" id="GO:0020037">
    <property type="term" value="F:heme binding"/>
    <property type="evidence" value="ECO:0007669"/>
    <property type="project" value="InterPro"/>
</dbReference>
<dbReference type="Gene3D" id="1.10.760.10">
    <property type="entry name" value="Cytochrome c-like domain"/>
    <property type="match status" value="2"/>
</dbReference>
<sequence length="266" mass="28426">MNVLVKTLGFSVTLLFVFMGITYLLPQTEGEAPKETTIDLGSLTMDTFVKLGDDLFHGKGACTLCHNSLGRAPDLLALNAVDAAGKHLADSRYKGKAKDAESYLRESMLDPSIYVVAGFGKKGSNDTESPMPTADKPPTLLSTTEIDAIIAFLQSKDGNPVTVALPTEAPVQKEVPAAPVLAQSPEEALNKFGCTACHAILESQAPVGPDLNNVGSRLSVENIRQSIIDPNAVITKGYTPMMPDLSEKMSVKELEMMVKFLADKKG</sequence>
<evidence type="ECO:0000256" key="3">
    <source>
        <dbReference type="ARBA" id="ARBA00023004"/>
    </source>
</evidence>
<dbReference type="SUPFAM" id="SSF46626">
    <property type="entry name" value="Cytochrome c"/>
    <property type="match status" value="2"/>
</dbReference>
<evidence type="ECO:0000313" key="5">
    <source>
        <dbReference type="EMBL" id="VAW99510.1"/>
    </source>
</evidence>
<evidence type="ECO:0000256" key="1">
    <source>
        <dbReference type="ARBA" id="ARBA00022617"/>
    </source>
</evidence>
<feature type="domain" description="Cytochrome c" evidence="4">
    <location>
        <begin position="180"/>
        <end position="265"/>
    </location>
</feature>
<protein>
    <recommendedName>
        <fullName evidence="4">Cytochrome c domain-containing protein</fullName>
    </recommendedName>
</protein>
<dbReference type="GO" id="GO:0046872">
    <property type="term" value="F:metal ion binding"/>
    <property type="evidence" value="ECO:0007669"/>
    <property type="project" value="UniProtKB-KW"/>
</dbReference>
<keyword evidence="2" id="KW-0479">Metal-binding</keyword>
<dbReference type="InterPro" id="IPR036909">
    <property type="entry name" value="Cyt_c-like_dom_sf"/>
</dbReference>
<dbReference type="EMBL" id="UOFR01000067">
    <property type="protein sequence ID" value="VAW99510.1"/>
    <property type="molecule type" value="Genomic_DNA"/>
</dbReference>
<dbReference type="Pfam" id="PF00034">
    <property type="entry name" value="Cytochrom_C"/>
    <property type="match status" value="1"/>
</dbReference>
<reference evidence="5" key="1">
    <citation type="submission" date="2018-06" db="EMBL/GenBank/DDBJ databases">
        <authorList>
            <person name="Zhirakovskaya E."/>
        </authorList>
    </citation>
    <scope>NUCLEOTIDE SEQUENCE</scope>
</reference>
<dbReference type="PROSITE" id="PS51007">
    <property type="entry name" value="CYTC"/>
    <property type="match status" value="2"/>
</dbReference>
<dbReference type="AlphaFoldDB" id="A0A3B1ACZ9"/>
<feature type="domain" description="Cytochrome c" evidence="4">
    <location>
        <begin position="47"/>
        <end position="157"/>
    </location>
</feature>
<organism evidence="5">
    <name type="scientific">hydrothermal vent metagenome</name>
    <dbReference type="NCBI Taxonomy" id="652676"/>
    <lineage>
        <taxon>unclassified sequences</taxon>
        <taxon>metagenomes</taxon>
        <taxon>ecological metagenomes</taxon>
    </lineage>
</organism>
<keyword evidence="1" id="KW-0349">Heme</keyword>
<dbReference type="GO" id="GO:0009055">
    <property type="term" value="F:electron transfer activity"/>
    <property type="evidence" value="ECO:0007669"/>
    <property type="project" value="InterPro"/>
</dbReference>
<gene>
    <name evidence="5" type="ORF">MNBD_GAMMA21-1954</name>
</gene>
<keyword evidence="3" id="KW-0408">Iron</keyword>
<evidence type="ECO:0000259" key="4">
    <source>
        <dbReference type="PROSITE" id="PS51007"/>
    </source>
</evidence>